<dbReference type="PANTHER" id="PTHR43685:SF11">
    <property type="entry name" value="GLYCOSYLTRANSFERASE TAGX-RELATED"/>
    <property type="match status" value="1"/>
</dbReference>
<name>A0A1H5ZM47_9BACT</name>
<dbReference type="AlphaFoldDB" id="A0A1H5ZM47"/>
<dbReference type="InterPro" id="IPR050834">
    <property type="entry name" value="Glycosyltransf_2"/>
</dbReference>
<protein>
    <submittedName>
        <fullName evidence="2">Glycosyltransferase involved in cell wall bisynthesis</fullName>
    </submittedName>
</protein>
<dbReference type="PANTHER" id="PTHR43685">
    <property type="entry name" value="GLYCOSYLTRANSFERASE"/>
    <property type="match status" value="1"/>
</dbReference>
<dbReference type="Pfam" id="PF00535">
    <property type="entry name" value="Glycos_transf_2"/>
    <property type="match status" value="1"/>
</dbReference>
<dbReference type="InterPro" id="IPR029044">
    <property type="entry name" value="Nucleotide-diphossugar_trans"/>
</dbReference>
<evidence type="ECO:0000259" key="1">
    <source>
        <dbReference type="Pfam" id="PF00535"/>
    </source>
</evidence>
<dbReference type="Gene3D" id="3.90.550.10">
    <property type="entry name" value="Spore Coat Polysaccharide Biosynthesis Protein SpsA, Chain A"/>
    <property type="match status" value="1"/>
</dbReference>
<evidence type="ECO:0000313" key="2">
    <source>
        <dbReference type="EMBL" id="SEG37281.1"/>
    </source>
</evidence>
<dbReference type="EMBL" id="FNVA01000004">
    <property type="protein sequence ID" value="SEG37281.1"/>
    <property type="molecule type" value="Genomic_DNA"/>
</dbReference>
<sequence>MILQSHCRFAHSSIGAVLSVSVIIAAYNAEAFLAAAIQSCLSQTHPPLEIIVVDDGSTDGTSRIAVSYGSQVRLIRLPKNVGVASSRNIGIAAAKGDWISFLDADDWYLPRKLELQLAAAKTEPSLAMIYGDFIERTIDGTDLNVTACEPNRLREFIQYRCAITICTVLVRRETILLLGGFDPALKVIEDWDLWLRVLHRLQPQEIGCVHEPLAVYRRTEGSLTSKTRDMLNSRLLIANRVEAADQGSFKERLLRRRVRSFIYYDAAIALRHDAAPDYLETMLRSLREWPLPCLVMGRVRYKIALVMLLQRYFGWKLEPHRTQASRRS</sequence>
<keyword evidence="2" id="KW-0808">Transferase</keyword>
<dbReference type="SUPFAM" id="SSF53448">
    <property type="entry name" value="Nucleotide-diphospho-sugar transferases"/>
    <property type="match status" value="1"/>
</dbReference>
<gene>
    <name evidence="2" type="ORF">SAMN05421819_2744</name>
</gene>
<keyword evidence="3" id="KW-1185">Reference proteome</keyword>
<accession>A0A1H5ZM47</accession>
<evidence type="ECO:0000313" key="3">
    <source>
        <dbReference type="Proteomes" id="UP000236728"/>
    </source>
</evidence>
<dbReference type="GO" id="GO:0016740">
    <property type="term" value="F:transferase activity"/>
    <property type="evidence" value="ECO:0007669"/>
    <property type="project" value="UniProtKB-KW"/>
</dbReference>
<dbReference type="RefSeq" id="WP_160115148.1">
    <property type="nucleotide sequence ID" value="NZ_FNVA01000004.1"/>
</dbReference>
<reference evidence="2 3" key="1">
    <citation type="submission" date="2016-10" db="EMBL/GenBank/DDBJ databases">
        <authorList>
            <person name="de Groot N.N."/>
        </authorList>
    </citation>
    <scope>NUCLEOTIDE SEQUENCE [LARGE SCALE GENOMIC DNA]</scope>
    <source>
        <strain evidence="2 3">DSM 22489</strain>
    </source>
</reference>
<organism evidence="2 3">
    <name type="scientific">Bryocella elongata</name>
    <dbReference type="NCBI Taxonomy" id="863522"/>
    <lineage>
        <taxon>Bacteria</taxon>
        <taxon>Pseudomonadati</taxon>
        <taxon>Acidobacteriota</taxon>
        <taxon>Terriglobia</taxon>
        <taxon>Terriglobales</taxon>
        <taxon>Acidobacteriaceae</taxon>
        <taxon>Bryocella</taxon>
    </lineage>
</organism>
<feature type="domain" description="Glycosyltransferase 2-like" evidence="1">
    <location>
        <begin position="21"/>
        <end position="142"/>
    </location>
</feature>
<dbReference type="OrthoDB" id="8936324at2"/>
<dbReference type="Proteomes" id="UP000236728">
    <property type="component" value="Unassembled WGS sequence"/>
</dbReference>
<proteinExistence type="predicted"/>
<dbReference type="InterPro" id="IPR001173">
    <property type="entry name" value="Glyco_trans_2-like"/>
</dbReference>